<comment type="caution">
    <text evidence="1">The sequence shown here is derived from an EMBL/GenBank/DDBJ whole genome shotgun (WGS) entry which is preliminary data.</text>
</comment>
<organism evidence="1 2">
    <name type="scientific">Myodes glareolus</name>
    <name type="common">Bank vole</name>
    <name type="synonym">Clethrionomys glareolus</name>
    <dbReference type="NCBI Taxonomy" id="447135"/>
    <lineage>
        <taxon>Eukaryota</taxon>
        <taxon>Metazoa</taxon>
        <taxon>Chordata</taxon>
        <taxon>Craniata</taxon>
        <taxon>Vertebrata</taxon>
        <taxon>Euteleostomi</taxon>
        <taxon>Mammalia</taxon>
        <taxon>Eutheria</taxon>
        <taxon>Euarchontoglires</taxon>
        <taxon>Glires</taxon>
        <taxon>Rodentia</taxon>
        <taxon>Myomorpha</taxon>
        <taxon>Muroidea</taxon>
        <taxon>Cricetidae</taxon>
        <taxon>Arvicolinae</taxon>
        <taxon>Myodes</taxon>
    </lineage>
</organism>
<dbReference type="Proteomes" id="UP001488838">
    <property type="component" value="Unassembled WGS sequence"/>
</dbReference>
<name>A0AAW0I971_MYOGA</name>
<keyword evidence="2" id="KW-1185">Reference proteome</keyword>
<gene>
    <name evidence="1" type="ORF">U0070_024184</name>
</gene>
<accession>A0AAW0I971</accession>
<evidence type="ECO:0000313" key="2">
    <source>
        <dbReference type="Proteomes" id="UP001488838"/>
    </source>
</evidence>
<reference evidence="1 2" key="1">
    <citation type="journal article" date="2023" name="bioRxiv">
        <title>Conserved and derived expression patterns and positive selection on dental genes reveal complex evolutionary context of ever-growing rodent molars.</title>
        <authorList>
            <person name="Calamari Z.T."/>
            <person name="Song A."/>
            <person name="Cohen E."/>
            <person name="Akter M."/>
            <person name="Roy R.D."/>
            <person name="Hallikas O."/>
            <person name="Christensen M.M."/>
            <person name="Li P."/>
            <person name="Marangoni P."/>
            <person name="Jernvall J."/>
            <person name="Klein O.D."/>
        </authorList>
    </citation>
    <scope>NUCLEOTIDE SEQUENCE [LARGE SCALE GENOMIC DNA]</scope>
    <source>
        <strain evidence="1">V071</strain>
    </source>
</reference>
<sequence length="72" mass="7984">MSIDGLARLPFLIMYIKETLQLHPLVTMISLCAQMTRSSSSMTYSVCGKRVLDSMMDTSGRIGIELTVTPDQ</sequence>
<proteinExistence type="predicted"/>
<protein>
    <submittedName>
        <fullName evidence="1">Uncharacterized protein</fullName>
    </submittedName>
</protein>
<dbReference type="AlphaFoldDB" id="A0AAW0I971"/>
<dbReference type="EMBL" id="JBBHLL010000183">
    <property type="protein sequence ID" value="KAK7811006.1"/>
    <property type="molecule type" value="Genomic_DNA"/>
</dbReference>
<evidence type="ECO:0000313" key="1">
    <source>
        <dbReference type="EMBL" id="KAK7811006.1"/>
    </source>
</evidence>